<dbReference type="Pfam" id="PF12599">
    <property type="entry name" value="DUF3768"/>
    <property type="match status" value="1"/>
</dbReference>
<comment type="caution">
    <text evidence="1">The sequence shown here is derived from an EMBL/GenBank/DDBJ whole genome shotgun (WGS) entry which is preliminary data.</text>
</comment>
<name>A0ABQ4NS17_9RHOB</name>
<reference evidence="1 2" key="1">
    <citation type="submission" date="2021-05" db="EMBL/GenBank/DDBJ databases">
        <title>Bacteria Genome sequencing.</title>
        <authorList>
            <person name="Takabe Y."/>
            <person name="Nakajima Y."/>
            <person name="Suzuki S."/>
            <person name="Shiozaki T."/>
        </authorList>
    </citation>
    <scope>NUCLEOTIDE SEQUENCE [LARGE SCALE GENOMIC DNA]</scope>
    <source>
        <strain evidence="1 2">AI_62</strain>
    </source>
</reference>
<accession>A0ABQ4NS17</accession>
<evidence type="ECO:0000313" key="2">
    <source>
        <dbReference type="Proteomes" id="UP000786693"/>
    </source>
</evidence>
<keyword evidence="2" id="KW-1185">Reference proteome</keyword>
<dbReference type="RefSeq" id="WP_220750632.1">
    <property type="nucleotide sequence ID" value="NZ_BPFH01000013.1"/>
</dbReference>
<protein>
    <submittedName>
        <fullName evidence="1">Uncharacterized protein</fullName>
    </submittedName>
</protein>
<proteinExistence type="predicted"/>
<dbReference type="Proteomes" id="UP000786693">
    <property type="component" value="Unassembled WGS sequence"/>
</dbReference>
<evidence type="ECO:0000313" key="1">
    <source>
        <dbReference type="EMBL" id="GIT97156.1"/>
    </source>
</evidence>
<sequence>MSFDLESLLNEVSRGFSDIEREFGGKKAQEPPDLTVHTTSLASINDAFRAAEGNAGIAGMWVLSPGLEEHGEAITADICALVRQHDGFDPSDQEHAFGLVVHPSVGEIVWQIDYFADENCEQPATDPMSTDQSYRVLSVFTASEVETA</sequence>
<dbReference type="EMBL" id="BPFH01000013">
    <property type="protein sequence ID" value="GIT97156.1"/>
    <property type="molecule type" value="Genomic_DNA"/>
</dbReference>
<dbReference type="InterPro" id="IPR022243">
    <property type="entry name" value="DUF3768"/>
</dbReference>
<gene>
    <name evidence="1" type="ORF">JANAI62_37790</name>
</gene>
<organism evidence="1 2">
    <name type="scientific">Jannaschia pagri</name>
    <dbReference type="NCBI Taxonomy" id="2829797"/>
    <lineage>
        <taxon>Bacteria</taxon>
        <taxon>Pseudomonadati</taxon>
        <taxon>Pseudomonadota</taxon>
        <taxon>Alphaproteobacteria</taxon>
        <taxon>Rhodobacterales</taxon>
        <taxon>Roseobacteraceae</taxon>
        <taxon>Jannaschia</taxon>
    </lineage>
</organism>